<dbReference type="PROSITE" id="PS51272">
    <property type="entry name" value="SLH"/>
    <property type="match status" value="3"/>
</dbReference>
<feature type="domain" description="SLH" evidence="3">
    <location>
        <begin position="1910"/>
        <end position="1975"/>
    </location>
</feature>
<dbReference type="Pfam" id="PF00395">
    <property type="entry name" value="SLH"/>
    <property type="match status" value="3"/>
</dbReference>
<dbReference type="InterPro" id="IPR001119">
    <property type="entry name" value="SLH_dom"/>
</dbReference>
<dbReference type="RefSeq" id="WP_389222187.1">
    <property type="nucleotide sequence ID" value="NZ_JBIACJ010000010.1"/>
</dbReference>
<evidence type="ECO:0000313" key="4">
    <source>
        <dbReference type="EMBL" id="MFE8698112.1"/>
    </source>
</evidence>
<feature type="domain" description="SLH" evidence="3">
    <location>
        <begin position="1850"/>
        <end position="1909"/>
    </location>
</feature>
<feature type="domain" description="SLH" evidence="3">
    <location>
        <begin position="1983"/>
        <end position="2040"/>
    </location>
</feature>
<dbReference type="SUPFAM" id="SSF49265">
    <property type="entry name" value="Fibronectin type III"/>
    <property type="match status" value="1"/>
</dbReference>
<sequence length="2040" mass="225467">MFKKKGARKGLAIIAALFLLMSTFLPTLPVKASTEGIPFTMEELSGYDFWGAKIRVLDSNNNLIHQEPILLQGKNIKLNVVESQTYMIEMFANFSKAGTTNEKVIYYGKKAISGSELQTGLNWTFEEDLIEIIPNFEGFDLSTNGIALLSPLKDNTNLYFYENIFTDHSTTKLLTSPSNELNAQTSGKDNDGKNYVLSFKTPQTSGEWKLAEEKAKAVQVSLVSEDENAEITSLSINLSDVYLKGLYLNGEQANIEEVFLSPGNYRMNLSSKTKDSGDQTSIGWGLQSISINQPVELTYTAYPDNMEIKNANIYESEISVETTVYGGDFQYQNSQDPDLIGKVKVADENNKIVAEGLDNSLQYFNVQTPNLEGQKYTITAEIVNAQDNKVYATASKVVDLPGRKDEDIKGTVVTAENLAGDPLKGAAVRLYEKVGQPPYVGIHEEKVAPFNLELIYNTSIQEKDGLTEAFIPNAYILDGKEYELVVENGTADNEKIVYHKSLVGGTESVVHFSKDNLSKLNITFDKEYSNQSISLAFVNHSNLSPNSWPLHLNLQTDNYIHTDSEVLLAGEFYDEKLDEAILISKQMKPVDGEDLTISLKNEPLAEITPPIGYEDAKVSAEFAWFSGRNVSKLKVNRDYINPYGDTELTIRFYVIGNDGNYYGFRHWIQELTEQIQLTIPSTFTGSAYPSSSIINGAIWVDTYYYNHEAQVELDGIYKNITATYHAGELAFNTLQEDGSIQQWNMKEKAGITVYEEQSPKPASNDGGATNYLLRYQLNKDDQVIDDQLYADNTSQIYVQVPSKDEVYQLTLAEQLFSSDVVQLEMNTPIIFGESENTWAFPSFKIVSDNQSTLINHLNVSMYQLFDYGTHANVNRVYAQVNNQMVNTEIYNLKDDDKFAITVKGELQSGTAMPTQFTNLVELSGAELKELTELNVLEDFVKVNVKRSFAKKLSQESAYIDLQLFGKDFYHTEHLFSHSSNDGDLSYYLPKGKAILRYGGINGDNAYLLSKEVTISEPTSVTFSDSDPLSAVMIKGADNQAQSFINTQLIQKGKNTMSLYHLGYNYPYQKASLKKLYVTPGEYEVYFDLMNTESNETPWGYRFLASANATENVDLQFNGFEFETEVADITTFTYEDGMTDISTQVNMKSGDLQLEQVHVYREAAKSGMGINAVDPIRDYDGDFNIQKTVNPTVKVYQTSSDKLVYQAEAQYGQRHFNFPLKAEKGQYKFVYEQPIGPKKSVSASKNFIIGQQGEFVNIQEPTNNALVNKRTITVSGQATPLKTITVEATKGGAAPTSKTAVADENGNYTAVITVPEDGKYTIQSYLADKKDVQSTAVTVEVDTTTPATPANVKAEQVKNAIAITWDKVADANKYILFAAEKGKEFKEIVLTGNSYNFQDIQPGTTYQFKVAAVDLAGNQSEPSSIKEVTTFSFAVTKLEVNANPNAYNLLSIGSDLDISMEGSYEEGFTGFAELSYLEGDQTKTKEIELVYNNDSKKYTGKLKIAEGMAKMVDIKGWIVNGSEKTEVITTAINKTVGATLKGSITEGGQPLTNNARVRLVGNYIITKDTDANGLFTFEGVPNGEYTINITYPTQNGKTFYNVLNGTVTVANGTIKQLDKAIELPANIETPPPAGGGGGGLPPIGTPEAGGNTIELTDSMLKIEGNKASFNEAEVLAAIEAADKVDKLTLKTSEKVNEFVLSPKVITVLKAKNKDAIIHVENNLGSYQLPVKEVNLQDLAKKLGAASGTNVELSITVKKSTDSLSNLNGLTLSSDAVEFSVEAAYNGKTTELNQFNQYVERTIQLPKTVDAKKAIAVKLTKNGFVPVPTTVVGKQAIIKSLSNSTYVVIQSDQTFTDVNNGASWAEEYIESLASKFIVKGMTEDKYAPSESMTRAQFTVLLVRALGLTGEAYDGRFNDVKGNEWYNENGELMAAIKYGIIQGVGNGSFAPNDTITREQAAVMIARTLELEFVTVDQKIFDQSKKASDFKDHKKMADWSKESIEKIYQANIISGNTDGTFDPKGETKRDQMAKILAEMLGKLF</sequence>
<feature type="domain" description="Fibronectin type-III" evidence="2">
    <location>
        <begin position="1344"/>
        <end position="1432"/>
    </location>
</feature>
<dbReference type="SMART" id="SM00060">
    <property type="entry name" value="FN3"/>
    <property type="match status" value="1"/>
</dbReference>
<dbReference type="SUPFAM" id="SSF49452">
    <property type="entry name" value="Starch-binding domain-like"/>
    <property type="match status" value="1"/>
</dbReference>
<dbReference type="InterPro" id="IPR036116">
    <property type="entry name" value="FN3_sf"/>
</dbReference>
<dbReference type="PANTHER" id="PTHR43308">
    <property type="entry name" value="OUTER MEMBRANE PROTEIN ALPHA-RELATED"/>
    <property type="match status" value="1"/>
</dbReference>
<dbReference type="CDD" id="cd00063">
    <property type="entry name" value="FN3"/>
    <property type="match status" value="1"/>
</dbReference>
<evidence type="ECO:0000259" key="3">
    <source>
        <dbReference type="PROSITE" id="PS51272"/>
    </source>
</evidence>
<dbReference type="Gene3D" id="2.60.40.10">
    <property type="entry name" value="Immunoglobulins"/>
    <property type="match status" value="3"/>
</dbReference>
<comment type="caution">
    <text evidence="4">The sequence shown here is derived from an EMBL/GenBank/DDBJ whole genome shotgun (WGS) entry which is preliminary data.</text>
</comment>
<dbReference type="Pfam" id="PF00041">
    <property type="entry name" value="fn3"/>
    <property type="match status" value="1"/>
</dbReference>
<proteinExistence type="predicted"/>
<dbReference type="InterPro" id="IPR003961">
    <property type="entry name" value="FN3_dom"/>
</dbReference>
<protein>
    <submittedName>
        <fullName evidence="4">S-layer homology domain-containing protein</fullName>
    </submittedName>
</protein>
<reference evidence="4 5" key="1">
    <citation type="submission" date="2024-08" db="EMBL/GenBank/DDBJ databases">
        <title>Two novel Cytobacillus novel species.</title>
        <authorList>
            <person name="Liu G."/>
        </authorList>
    </citation>
    <scope>NUCLEOTIDE SEQUENCE [LARGE SCALE GENOMIC DNA]</scope>
    <source>
        <strain evidence="4 5">FJAT-53684</strain>
    </source>
</reference>
<accession>A0ABW6K1S9</accession>
<dbReference type="Proteomes" id="UP001601058">
    <property type="component" value="Unassembled WGS sequence"/>
</dbReference>
<evidence type="ECO:0000259" key="2">
    <source>
        <dbReference type="PROSITE" id="PS50853"/>
    </source>
</evidence>
<organism evidence="4 5">
    <name type="scientific">Cytobacillus mangrovibacter</name>
    <dbReference type="NCBI Taxonomy" id="3299024"/>
    <lineage>
        <taxon>Bacteria</taxon>
        <taxon>Bacillati</taxon>
        <taxon>Bacillota</taxon>
        <taxon>Bacilli</taxon>
        <taxon>Bacillales</taxon>
        <taxon>Bacillaceae</taxon>
        <taxon>Cytobacillus</taxon>
    </lineage>
</organism>
<evidence type="ECO:0000256" key="1">
    <source>
        <dbReference type="ARBA" id="ARBA00022729"/>
    </source>
</evidence>
<keyword evidence="1" id="KW-0732">Signal</keyword>
<evidence type="ECO:0000313" key="5">
    <source>
        <dbReference type="Proteomes" id="UP001601058"/>
    </source>
</evidence>
<name>A0ABW6K1S9_9BACI</name>
<dbReference type="InterPro" id="IPR051465">
    <property type="entry name" value="Cell_Envelope_Struct_Comp"/>
</dbReference>
<dbReference type="EMBL" id="JBIACJ010000010">
    <property type="protein sequence ID" value="MFE8698112.1"/>
    <property type="molecule type" value="Genomic_DNA"/>
</dbReference>
<gene>
    <name evidence="4" type="ORF">ACFYKT_17350</name>
</gene>
<dbReference type="InterPro" id="IPR013783">
    <property type="entry name" value="Ig-like_fold"/>
</dbReference>
<dbReference type="PROSITE" id="PS50853">
    <property type="entry name" value="FN3"/>
    <property type="match status" value="1"/>
</dbReference>
<keyword evidence="5" id="KW-1185">Reference proteome</keyword>
<dbReference type="InterPro" id="IPR013784">
    <property type="entry name" value="Carb-bd-like_fold"/>
</dbReference>